<name>A0ABR2WUA0_9FUNG</name>
<feature type="compositionally biased region" description="Low complexity" evidence="1">
    <location>
        <begin position="353"/>
        <end position="365"/>
    </location>
</feature>
<dbReference type="Pfam" id="PF00169">
    <property type="entry name" value="PH"/>
    <property type="match status" value="1"/>
</dbReference>
<accession>A0ABR2WUA0</accession>
<feature type="compositionally biased region" description="Polar residues" evidence="1">
    <location>
        <begin position="134"/>
        <end position="143"/>
    </location>
</feature>
<feature type="region of interest" description="Disordered" evidence="1">
    <location>
        <begin position="318"/>
        <end position="370"/>
    </location>
</feature>
<dbReference type="CDD" id="cd00821">
    <property type="entry name" value="PH"/>
    <property type="match status" value="1"/>
</dbReference>
<evidence type="ECO:0000256" key="1">
    <source>
        <dbReference type="SAM" id="MobiDB-lite"/>
    </source>
</evidence>
<protein>
    <recommendedName>
        <fullName evidence="2">PH domain-containing protein</fullName>
    </recommendedName>
</protein>
<sequence>MAMKNKKLAHIETLALLDGTQSRTIYSNDEASLSSPVLQGEKSRLFQHYQKERKNPLPVDLAKELGNICNTLNTIVEQRKVKSPSIYGSKVNGLLESLDACLDRVVSESESSGPSTPAELGQDSQDMAGPRKFSNASTNSTTSERSEPSSFFAWGSELSGSSRSMKDAAGIATAQIKEVSLSEVYMDAILAGWLNKLRINSTSFFNRKTWKRRLLVLTQTHLYQFKTSAAQSKSTNAFEITASTTVTICEKYPEKRWVLEIRADSQHPWLIQAESLEDLKTWLNSLRASIVRAKYAIRTLPEVPLGNVYREMIRRTSANNVQTARPRIPRPSKSMSHAQSSNLVQNSRTIHDQSAQAPSQPQLQSKRQTKPRIDIKISHSPFFDNSLLANISCSPTKSTFSPTVSRKPSSTLPTVMEC</sequence>
<feature type="region of interest" description="Disordered" evidence="1">
    <location>
        <begin position="106"/>
        <end position="149"/>
    </location>
</feature>
<dbReference type="PROSITE" id="PS50003">
    <property type="entry name" value="PH_DOMAIN"/>
    <property type="match status" value="1"/>
</dbReference>
<feature type="region of interest" description="Disordered" evidence="1">
    <location>
        <begin position="394"/>
        <end position="418"/>
    </location>
</feature>
<dbReference type="Proteomes" id="UP001479436">
    <property type="component" value="Unassembled WGS sequence"/>
</dbReference>
<dbReference type="InterPro" id="IPR011993">
    <property type="entry name" value="PH-like_dom_sf"/>
</dbReference>
<dbReference type="Gene3D" id="2.30.29.30">
    <property type="entry name" value="Pleckstrin-homology domain (PH domain)/Phosphotyrosine-binding domain (PTB)"/>
    <property type="match status" value="1"/>
</dbReference>
<feature type="compositionally biased region" description="Polar residues" evidence="1">
    <location>
        <begin position="333"/>
        <end position="348"/>
    </location>
</feature>
<feature type="domain" description="PH" evidence="2">
    <location>
        <begin position="187"/>
        <end position="291"/>
    </location>
</feature>
<dbReference type="InterPro" id="IPR001849">
    <property type="entry name" value="PH_domain"/>
</dbReference>
<dbReference type="EMBL" id="JASJQH010000319">
    <property type="protein sequence ID" value="KAK9765082.1"/>
    <property type="molecule type" value="Genomic_DNA"/>
</dbReference>
<dbReference type="SMART" id="SM00233">
    <property type="entry name" value="PH"/>
    <property type="match status" value="1"/>
</dbReference>
<gene>
    <name evidence="3" type="ORF">K7432_006868</name>
</gene>
<evidence type="ECO:0000313" key="4">
    <source>
        <dbReference type="Proteomes" id="UP001479436"/>
    </source>
</evidence>
<proteinExistence type="predicted"/>
<evidence type="ECO:0000259" key="2">
    <source>
        <dbReference type="PROSITE" id="PS50003"/>
    </source>
</evidence>
<comment type="caution">
    <text evidence="3">The sequence shown here is derived from an EMBL/GenBank/DDBJ whole genome shotgun (WGS) entry which is preliminary data.</text>
</comment>
<keyword evidence="4" id="KW-1185">Reference proteome</keyword>
<reference evidence="3 4" key="1">
    <citation type="submission" date="2023-04" db="EMBL/GenBank/DDBJ databases">
        <title>Genome of Basidiobolus ranarum AG-B5.</title>
        <authorList>
            <person name="Stajich J.E."/>
            <person name="Carter-House D."/>
            <person name="Gryganskyi A."/>
        </authorList>
    </citation>
    <scope>NUCLEOTIDE SEQUENCE [LARGE SCALE GENOMIC DNA]</scope>
    <source>
        <strain evidence="3 4">AG-B5</strain>
    </source>
</reference>
<organism evidence="3 4">
    <name type="scientific">Basidiobolus ranarum</name>
    <dbReference type="NCBI Taxonomy" id="34480"/>
    <lineage>
        <taxon>Eukaryota</taxon>
        <taxon>Fungi</taxon>
        <taxon>Fungi incertae sedis</taxon>
        <taxon>Zoopagomycota</taxon>
        <taxon>Entomophthoromycotina</taxon>
        <taxon>Basidiobolomycetes</taxon>
        <taxon>Basidiobolales</taxon>
        <taxon>Basidiobolaceae</taxon>
        <taxon>Basidiobolus</taxon>
    </lineage>
</organism>
<evidence type="ECO:0000313" key="3">
    <source>
        <dbReference type="EMBL" id="KAK9765082.1"/>
    </source>
</evidence>
<dbReference type="SUPFAM" id="SSF50729">
    <property type="entry name" value="PH domain-like"/>
    <property type="match status" value="1"/>
</dbReference>